<protein>
    <submittedName>
        <fullName evidence="1">Uncharacterized protein</fullName>
    </submittedName>
</protein>
<accession>A0ACB6QBF9</accession>
<keyword evidence="2" id="KW-1185">Reference proteome</keyword>
<dbReference type="EMBL" id="MU003538">
    <property type="protein sequence ID" value="KAF2464231.1"/>
    <property type="molecule type" value="Genomic_DNA"/>
</dbReference>
<dbReference type="Proteomes" id="UP000799755">
    <property type="component" value="Unassembled WGS sequence"/>
</dbReference>
<name>A0ACB6QBF9_9PLEO</name>
<organism evidence="1 2">
    <name type="scientific">Lindgomyces ingoldianus</name>
    <dbReference type="NCBI Taxonomy" id="673940"/>
    <lineage>
        <taxon>Eukaryota</taxon>
        <taxon>Fungi</taxon>
        <taxon>Dikarya</taxon>
        <taxon>Ascomycota</taxon>
        <taxon>Pezizomycotina</taxon>
        <taxon>Dothideomycetes</taxon>
        <taxon>Pleosporomycetidae</taxon>
        <taxon>Pleosporales</taxon>
        <taxon>Lindgomycetaceae</taxon>
        <taxon>Lindgomyces</taxon>
    </lineage>
</organism>
<proteinExistence type="predicted"/>
<reference evidence="1" key="1">
    <citation type="journal article" date="2020" name="Stud. Mycol.">
        <title>101 Dothideomycetes genomes: a test case for predicting lifestyles and emergence of pathogens.</title>
        <authorList>
            <person name="Haridas S."/>
            <person name="Albert R."/>
            <person name="Binder M."/>
            <person name="Bloem J."/>
            <person name="Labutti K."/>
            <person name="Salamov A."/>
            <person name="Andreopoulos B."/>
            <person name="Baker S."/>
            <person name="Barry K."/>
            <person name="Bills G."/>
            <person name="Bluhm B."/>
            <person name="Cannon C."/>
            <person name="Castanera R."/>
            <person name="Culley D."/>
            <person name="Daum C."/>
            <person name="Ezra D."/>
            <person name="Gonzalez J."/>
            <person name="Henrissat B."/>
            <person name="Kuo A."/>
            <person name="Liang C."/>
            <person name="Lipzen A."/>
            <person name="Lutzoni F."/>
            <person name="Magnuson J."/>
            <person name="Mondo S."/>
            <person name="Nolan M."/>
            <person name="Ohm R."/>
            <person name="Pangilinan J."/>
            <person name="Park H.-J."/>
            <person name="Ramirez L."/>
            <person name="Alfaro M."/>
            <person name="Sun H."/>
            <person name="Tritt A."/>
            <person name="Yoshinaga Y."/>
            <person name="Zwiers L.-H."/>
            <person name="Turgeon B."/>
            <person name="Goodwin S."/>
            <person name="Spatafora J."/>
            <person name="Crous P."/>
            <person name="Grigoriev I."/>
        </authorList>
    </citation>
    <scope>NUCLEOTIDE SEQUENCE</scope>
    <source>
        <strain evidence="1">ATCC 200398</strain>
    </source>
</reference>
<gene>
    <name evidence="1" type="ORF">BDR25DRAFT_381343</name>
</gene>
<comment type="caution">
    <text evidence="1">The sequence shown here is derived from an EMBL/GenBank/DDBJ whole genome shotgun (WGS) entry which is preliminary data.</text>
</comment>
<evidence type="ECO:0000313" key="2">
    <source>
        <dbReference type="Proteomes" id="UP000799755"/>
    </source>
</evidence>
<sequence>MEDTELNSASSLNHAHQTHQRVNFYWPFSKWSPVANLAFAAPASTRKFPTSQSSAEAFTGNSRKPSSEIRLNDDPREVHNAIQFLYNADYEIPPPSSHNNRTRVPPPNYPHCLSLLDLVDDYSLLITPSNTSVVDLRDLVTALLELYAFAPKQSLTKSSENTLKIVSSTTHCPHSFHDFLKCYGLNRQRVELNPTHLIPHAKIYAIAGKYGIPSLQDLARDRFSLLLHNYYESVNFVDIIWEVFTSTNDEDRGLKDVVLDALEDRPEPMLDEGVWEVMNRCVPGFVRWGAWARLEDANVV</sequence>
<evidence type="ECO:0000313" key="1">
    <source>
        <dbReference type="EMBL" id="KAF2464231.1"/>
    </source>
</evidence>